<name>A0ABN9S4E4_9DINO</name>
<accession>A0ABN9S4E4</accession>
<proteinExistence type="predicted"/>
<reference evidence="1" key="1">
    <citation type="submission" date="2023-10" db="EMBL/GenBank/DDBJ databases">
        <authorList>
            <person name="Chen Y."/>
            <person name="Shah S."/>
            <person name="Dougan E. K."/>
            <person name="Thang M."/>
            <person name="Chan C."/>
        </authorList>
    </citation>
    <scope>NUCLEOTIDE SEQUENCE [LARGE SCALE GENOMIC DNA]</scope>
</reference>
<protein>
    <recommendedName>
        <fullName evidence="3">FACT complex subunit</fullName>
    </recommendedName>
</protein>
<evidence type="ECO:0008006" key="3">
    <source>
        <dbReference type="Google" id="ProtNLM"/>
    </source>
</evidence>
<sequence>EDAGLRKEEARSREGSRAREAYVKRATALKDDPRYKHVDGGPDDVFFAAAAAGCLKLDDGDYTFEVCLFDKATSTSFSPTSTSLTHVLSV</sequence>
<dbReference type="EMBL" id="CAUYUJ010008846">
    <property type="protein sequence ID" value="CAK0825134.1"/>
    <property type="molecule type" value="Genomic_DNA"/>
</dbReference>
<comment type="caution">
    <text evidence="1">The sequence shown here is derived from an EMBL/GenBank/DDBJ whole genome shotgun (WGS) entry which is preliminary data.</text>
</comment>
<gene>
    <name evidence="1" type="ORF">PCOR1329_LOCUS25338</name>
</gene>
<feature type="non-terminal residue" evidence="1">
    <location>
        <position position="1"/>
    </location>
</feature>
<keyword evidence="2" id="KW-1185">Reference proteome</keyword>
<organism evidence="1 2">
    <name type="scientific">Prorocentrum cordatum</name>
    <dbReference type="NCBI Taxonomy" id="2364126"/>
    <lineage>
        <taxon>Eukaryota</taxon>
        <taxon>Sar</taxon>
        <taxon>Alveolata</taxon>
        <taxon>Dinophyceae</taxon>
        <taxon>Prorocentrales</taxon>
        <taxon>Prorocentraceae</taxon>
        <taxon>Prorocentrum</taxon>
    </lineage>
</organism>
<evidence type="ECO:0000313" key="1">
    <source>
        <dbReference type="EMBL" id="CAK0825134.1"/>
    </source>
</evidence>
<dbReference type="Proteomes" id="UP001189429">
    <property type="component" value="Unassembled WGS sequence"/>
</dbReference>
<evidence type="ECO:0000313" key="2">
    <source>
        <dbReference type="Proteomes" id="UP001189429"/>
    </source>
</evidence>